<comment type="caution">
    <text evidence="1">The sequence shown here is derived from an EMBL/GenBank/DDBJ whole genome shotgun (WGS) entry which is preliminary data.</text>
</comment>
<organism evidence="1 2">
    <name type="scientific">Peronosclerospora sorghi</name>
    <dbReference type="NCBI Taxonomy" id="230839"/>
    <lineage>
        <taxon>Eukaryota</taxon>
        <taxon>Sar</taxon>
        <taxon>Stramenopiles</taxon>
        <taxon>Oomycota</taxon>
        <taxon>Peronosporomycetes</taxon>
        <taxon>Peronosporales</taxon>
        <taxon>Peronosporaceae</taxon>
        <taxon>Peronosclerospora</taxon>
    </lineage>
</organism>
<gene>
    <name evidence="1" type="ORF">PsorP6_008828</name>
</gene>
<dbReference type="EMBL" id="CM047584">
    <property type="protein sequence ID" value="KAI9911666.1"/>
    <property type="molecule type" value="Genomic_DNA"/>
</dbReference>
<proteinExistence type="predicted"/>
<evidence type="ECO:0000313" key="2">
    <source>
        <dbReference type="Proteomes" id="UP001163321"/>
    </source>
</evidence>
<evidence type="ECO:0000313" key="1">
    <source>
        <dbReference type="EMBL" id="KAI9911666.1"/>
    </source>
</evidence>
<name>A0ACC0W003_9STRA</name>
<dbReference type="Proteomes" id="UP001163321">
    <property type="component" value="Chromosome 5"/>
</dbReference>
<reference evidence="1 2" key="1">
    <citation type="journal article" date="2022" name="bioRxiv">
        <title>The genome of the oomycete Peronosclerospora sorghi, a cosmopolitan pathogen of maize and sorghum, is inflated with dispersed pseudogenes.</title>
        <authorList>
            <person name="Fletcher K."/>
            <person name="Martin F."/>
            <person name="Isakeit T."/>
            <person name="Cavanaugh K."/>
            <person name="Magill C."/>
            <person name="Michelmore R."/>
        </authorList>
    </citation>
    <scope>NUCLEOTIDE SEQUENCE [LARGE SCALE GENOMIC DNA]</scope>
    <source>
        <strain evidence="1">P6</strain>
    </source>
</reference>
<keyword evidence="2" id="KW-1185">Reference proteome</keyword>
<accession>A0ACC0W003</accession>
<sequence length="286" mass="32942">MVDSNFKGQAAAWFTFNQDQFTTFSQLDDALQAEFIPSGFQKRLRPELFRLKKANCNGLEDNVPSFALSSVKCKICQRLIKLLGLLGLVTQVSYRRCATVSNVISSAFEFERSHTQPRLSGRDDRGMNSAERMEVDNVHMRHPSREGCRGKNLCFRCKNPGHRMNDCHVKIFRGRRKDDPRPVVHSVQIRKPSLVASKNDELMYSRSYTMNMSQWNKKNCLIRKKVFVNGRERIALIDWVENQNRICPGIVDDPGIEDVASVESFEGHIRLKMRCVQSTPRLIWMA</sequence>
<protein>
    <submittedName>
        <fullName evidence="1">Uncharacterized protein</fullName>
    </submittedName>
</protein>